<keyword evidence="4" id="KW-1185">Reference proteome</keyword>
<dbReference type="Pfam" id="PF04348">
    <property type="entry name" value="LppC"/>
    <property type="match status" value="1"/>
</dbReference>
<comment type="caution">
    <text evidence="3">The sequence shown here is derived from an EMBL/GenBank/DDBJ whole genome shotgun (WGS) entry which is preliminary data.</text>
</comment>
<keyword evidence="1" id="KW-0472">Membrane</keyword>
<evidence type="ECO:0000313" key="4">
    <source>
        <dbReference type="Proteomes" id="UP001556637"/>
    </source>
</evidence>
<proteinExistence type="predicted"/>
<evidence type="ECO:0000256" key="1">
    <source>
        <dbReference type="ARBA" id="ARBA00023136"/>
    </source>
</evidence>
<dbReference type="Gene3D" id="3.40.50.2300">
    <property type="match status" value="2"/>
</dbReference>
<sequence>MFSARIAIALLTIALLIAGCAPMTPQDATPLDEIRSPQLDDAEEALALGNTSRAITLLRAAAEQLPKPEATGLQLEAATLALELDDSAPAERWLGTREANATPSNRAVATLLRTRLNPELPPTEVVDRLGTLPAALSARMEPLRLQSLARAEGARGDLAAAIDYRVSLADLTLSREQRLNNESALWAILMEATIPAVRESLSGQPNEAVEGWLQLAIGVRNRALQPAETETFIADWRDAQGSIEISDSFVDGVLAEQRADLSPPPVVAVLLPLTGELAAAGSAIQEGLLAAYYAEADRDDRPRLLFFDVGAAGRDVTAAYDAAVAAGADQVIGPLSKSGVRELVSAESLPVPVLALNRVPSRPGNDNVVQFGLAPENDARAVAAMASAMGHHRLLVMARDDEWGSRVSAAFRSAFQEAGGEILGQRRYPPDQDDLTGPIQSLFQLDLSDERYQRLRSITGEGFGFEARRRQDADGVFMAAFGRDARLITPQIRFHRGIDLPVFAISESYPQQQQAGADNDLSGVMLARMPWLLDEAPNDAGAGARQQLREANPERDPGQLVALGVDSYRLLRGLDALAGSTELYLPGATGRLSLNAEGLIQRQLIPARITSAGLERVQPARENGSGLPAYLP</sequence>
<dbReference type="CDD" id="cd06339">
    <property type="entry name" value="PBP1_YraM_LppC_lipoprotein-like"/>
    <property type="match status" value="1"/>
</dbReference>
<evidence type="ECO:0000256" key="2">
    <source>
        <dbReference type="SAM" id="SignalP"/>
    </source>
</evidence>
<dbReference type="PANTHER" id="PTHR38038">
    <property type="entry name" value="PENICILLIN-BINDING PROTEIN ACTIVATOR LPOA"/>
    <property type="match status" value="1"/>
</dbReference>
<evidence type="ECO:0000313" key="3">
    <source>
        <dbReference type="EMBL" id="MEX0429952.1"/>
    </source>
</evidence>
<dbReference type="PROSITE" id="PS51257">
    <property type="entry name" value="PROKAR_LIPOPROTEIN"/>
    <property type="match status" value="1"/>
</dbReference>
<reference evidence="3 4" key="1">
    <citation type="submission" date="2024-02" db="EMBL/GenBank/DDBJ databases">
        <title>New especies of Spiribacter isolated from saline water.</title>
        <authorList>
            <person name="Leon M.J."/>
            <person name="De La Haba R."/>
            <person name="Sanchez-Porro C."/>
            <person name="Ventosa A."/>
        </authorList>
    </citation>
    <scope>NUCLEOTIDE SEQUENCE [LARGE SCALE GENOMIC DNA]</scope>
    <source>
        <strain evidence="4">ag22IC4-189</strain>
    </source>
</reference>
<protein>
    <submittedName>
        <fullName evidence="3">Penicillin-binding protein activator</fullName>
    </submittedName>
</protein>
<dbReference type="RefSeq" id="WP_367982750.1">
    <property type="nucleotide sequence ID" value="NZ_JBAKFF010000001.1"/>
</dbReference>
<dbReference type="InterPro" id="IPR007443">
    <property type="entry name" value="LpoA"/>
</dbReference>
<name>A0ABV3T429_9GAMM</name>
<gene>
    <name evidence="3" type="ORF">V6X30_00865</name>
</gene>
<keyword evidence="2" id="KW-0732">Signal</keyword>
<dbReference type="SUPFAM" id="SSF53822">
    <property type="entry name" value="Periplasmic binding protein-like I"/>
    <property type="match status" value="1"/>
</dbReference>
<dbReference type="Proteomes" id="UP001556637">
    <property type="component" value="Unassembled WGS sequence"/>
</dbReference>
<dbReference type="EMBL" id="JBAKFF010000001">
    <property type="protein sequence ID" value="MEX0429952.1"/>
    <property type="molecule type" value="Genomic_DNA"/>
</dbReference>
<feature type="chain" id="PRO_5046750674" evidence="2">
    <location>
        <begin position="24"/>
        <end position="632"/>
    </location>
</feature>
<dbReference type="PANTHER" id="PTHR38038:SF1">
    <property type="entry name" value="PENICILLIN-BINDING PROTEIN ACTIVATOR LPOA"/>
    <property type="match status" value="1"/>
</dbReference>
<feature type="signal peptide" evidence="2">
    <location>
        <begin position="1"/>
        <end position="23"/>
    </location>
</feature>
<accession>A0ABV3T429</accession>
<organism evidence="3 4">
    <name type="scientific">Spiribacter insolitus</name>
    <dbReference type="NCBI Taxonomy" id="3122417"/>
    <lineage>
        <taxon>Bacteria</taxon>
        <taxon>Pseudomonadati</taxon>
        <taxon>Pseudomonadota</taxon>
        <taxon>Gammaproteobacteria</taxon>
        <taxon>Chromatiales</taxon>
        <taxon>Ectothiorhodospiraceae</taxon>
        <taxon>Spiribacter</taxon>
    </lineage>
</organism>
<dbReference type="InterPro" id="IPR028082">
    <property type="entry name" value="Peripla_BP_I"/>
</dbReference>
<dbReference type="Gene3D" id="1.25.40.650">
    <property type="match status" value="1"/>
</dbReference>